<evidence type="ECO:0000313" key="3">
    <source>
        <dbReference type="Proteomes" id="UP000026961"/>
    </source>
</evidence>
<feature type="region of interest" description="Disordered" evidence="1">
    <location>
        <begin position="216"/>
        <end position="236"/>
    </location>
</feature>
<feature type="compositionally biased region" description="Low complexity" evidence="1">
    <location>
        <begin position="217"/>
        <end position="232"/>
    </location>
</feature>
<keyword evidence="3" id="KW-1185">Reference proteome</keyword>
<dbReference type="AlphaFoldDB" id="A0A0E0ASY0"/>
<dbReference type="EnsemblPlants" id="OGLUM08G08590.1">
    <property type="protein sequence ID" value="OGLUM08G08590.1"/>
    <property type="gene ID" value="OGLUM08G08590"/>
</dbReference>
<feature type="region of interest" description="Disordered" evidence="1">
    <location>
        <begin position="86"/>
        <end position="147"/>
    </location>
</feature>
<evidence type="ECO:0000313" key="2">
    <source>
        <dbReference type="EnsemblPlants" id="OGLUM08G08590.1"/>
    </source>
</evidence>
<name>A0A0E0ASY0_9ORYZ</name>
<dbReference type="Proteomes" id="UP000026961">
    <property type="component" value="Chromosome 8"/>
</dbReference>
<dbReference type="Gramene" id="OGLUM08G08590.1">
    <property type="protein sequence ID" value="OGLUM08G08590.1"/>
    <property type="gene ID" value="OGLUM08G08590"/>
</dbReference>
<accession>A0A0E0ASY0</accession>
<reference evidence="2" key="2">
    <citation type="submission" date="2018-05" db="EMBL/GenBank/DDBJ databases">
        <title>OgluRS3 (Oryza glumaepatula Reference Sequence Version 3).</title>
        <authorList>
            <person name="Zhang J."/>
            <person name="Kudrna D."/>
            <person name="Lee S."/>
            <person name="Talag J."/>
            <person name="Welchert J."/>
            <person name="Wing R.A."/>
        </authorList>
    </citation>
    <scope>NUCLEOTIDE SEQUENCE [LARGE SCALE GENOMIC DNA]</scope>
</reference>
<proteinExistence type="predicted"/>
<sequence>MDPLSPALARPTWPSSGGKPLPQEDNCLERSFSTPPSWRYRHRRLDHVARVPATGHLVSSPSPPSPHHDSLAAAAHYPCRARTTAPSASAFHSPCQSSTATLPHRRPLEPSGTPPITTVPAYRHHPLLPADFSISPPPSPPASHRRRRGYAPTVDVALFRLQTSPPLPLTLPPPRCRVSPTPAQGLAPRVPLAEPALTPRTSAASTLPCPATRAINESSSSELTSRIESRTSQARVAREPRAFVTALPATAVSRGSGRKAAGFGPPRRLHVRAATEAHVATSTQPRHCHRRIRTGGYRIWPSARPCHRGVSHTVGVVGVNYVT</sequence>
<reference evidence="2" key="1">
    <citation type="submission" date="2015-04" db="UniProtKB">
        <authorList>
            <consortium name="EnsemblPlants"/>
        </authorList>
    </citation>
    <scope>IDENTIFICATION</scope>
</reference>
<feature type="region of interest" description="Disordered" evidence="1">
    <location>
        <begin position="1"/>
        <end position="34"/>
    </location>
</feature>
<evidence type="ECO:0000256" key="1">
    <source>
        <dbReference type="SAM" id="MobiDB-lite"/>
    </source>
</evidence>
<organism evidence="2">
    <name type="scientific">Oryza glumipatula</name>
    <dbReference type="NCBI Taxonomy" id="40148"/>
    <lineage>
        <taxon>Eukaryota</taxon>
        <taxon>Viridiplantae</taxon>
        <taxon>Streptophyta</taxon>
        <taxon>Embryophyta</taxon>
        <taxon>Tracheophyta</taxon>
        <taxon>Spermatophyta</taxon>
        <taxon>Magnoliopsida</taxon>
        <taxon>Liliopsida</taxon>
        <taxon>Poales</taxon>
        <taxon>Poaceae</taxon>
        <taxon>BOP clade</taxon>
        <taxon>Oryzoideae</taxon>
        <taxon>Oryzeae</taxon>
        <taxon>Oryzinae</taxon>
        <taxon>Oryza</taxon>
    </lineage>
</organism>
<protein>
    <submittedName>
        <fullName evidence="2">Uncharacterized protein</fullName>
    </submittedName>
</protein>
<dbReference type="HOGENOM" id="CLU_974497_0_0_1"/>